<keyword evidence="1" id="KW-1133">Transmembrane helix</keyword>
<reference evidence="2 3" key="1">
    <citation type="journal article" date="2020" name="Biotechnol. Biofuels">
        <title>New insights from the biogas microbiome by comprehensive genome-resolved metagenomics of nearly 1600 species originating from multiple anaerobic digesters.</title>
        <authorList>
            <person name="Campanaro S."/>
            <person name="Treu L."/>
            <person name="Rodriguez-R L.M."/>
            <person name="Kovalovszki A."/>
            <person name="Ziels R.M."/>
            <person name="Maus I."/>
            <person name="Zhu X."/>
            <person name="Kougias P.G."/>
            <person name="Basile A."/>
            <person name="Luo G."/>
            <person name="Schluter A."/>
            <person name="Konstantinidis K.T."/>
            <person name="Angelidaki I."/>
        </authorList>
    </citation>
    <scope>NUCLEOTIDE SEQUENCE [LARGE SCALE GENOMIC DNA]</scope>
    <source>
        <strain evidence="2">AS27yjCOA_65</strain>
    </source>
</reference>
<sequence>MANRQHLENLSPWNMFYFYSIICIAICCLASGSSLILSTPISSLGKQLLCFLKCVLFSVGFLLLLFLLHAIDFLMGSGIGTTNLNMIQIADILNASLTNLLEGAFLVGLPTEFIVKLLSPAPRLLSKAGQDTFFLFKYIVGTMLYFFGMMTIINNHINKQKGSLKHVTLYYCLVPGLIMVITAFIIRPLILGHLPFDGIIPVNFDAGYFSFRIEMFSLFWTALTWMVVLAIFFFVLIDAYKKELTEHAIQKHKLSKVQDPSREIIGRH</sequence>
<protein>
    <submittedName>
        <fullName evidence="2">Uncharacterized protein</fullName>
    </submittedName>
</protein>
<dbReference type="EMBL" id="JAAZON010000555">
    <property type="protein sequence ID" value="NMC63921.1"/>
    <property type="molecule type" value="Genomic_DNA"/>
</dbReference>
<evidence type="ECO:0000313" key="2">
    <source>
        <dbReference type="EMBL" id="NMC63921.1"/>
    </source>
</evidence>
<dbReference type="Proteomes" id="UP000524246">
    <property type="component" value="Unassembled WGS sequence"/>
</dbReference>
<keyword evidence="1" id="KW-0812">Transmembrane</keyword>
<organism evidence="2 3">
    <name type="scientific">SAR324 cluster bacterium</name>
    <dbReference type="NCBI Taxonomy" id="2024889"/>
    <lineage>
        <taxon>Bacteria</taxon>
        <taxon>Deltaproteobacteria</taxon>
        <taxon>SAR324 cluster</taxon>
    </lineage>
</organism>
<feature type="transmembrane region" description="Helical" evidence="1">
    <location>
        <begin position="218"/>
        <end position="237"/>
    </location>
</feature>
<feature type="transmembrane region" description="Helical" evidence="1">
    <location>
        <begin position="16"/>
        <end position="37"/>
    </location>
</feature>
<keyword evidence="1" id="KW-0472">Membrane</keyword>
<name>A0A7X9FTA4_9DELT</name>
<comment type="caution">
    <text evidence="2">The sequence shown here is derived from an EMBL/GenBank/DDBJ whole genome shotgun (WGS) entry which is preliminary data.</text>
</comment>
<proteinExistence type="predicted"/>
<dbReference type="AlphaFoldDB" id="A0A7X9FTA4"/>
<feature type="transmembrane region" description="Helical" evidence="1">
    <location>
        <begin position="135"/>
        <end position="157"/>
    </location>
</feature>
<accession>A0A7X9FTA4</accession>
<feature type="transmembrane region" description="Helical" evidence="1">
    <location>
        <begin position="49"/>
        <end position="71"/>
    </location>
</feature>
<evidence type="ECO:0000313" key="3">
    <source>
        <dbReference type="Proteomes" id="UP000524246"/>
    </source>
</evidence>
<gene>
    <name evidence="2" type="ORF">GYA55_12230</name>
</gene>
<evidence type="ECO:0000256" key="1">
    <source>
        <dbReference type="SAM" id="Phobius"/>
    </source>
</evidence>
<feature type="transmembrane region" description="Helical" evidence="1">
    <location>
        <begin position="169"/>
        <end position="190"/>
    </location>
</feature>